<evidence type="ECO:0000256" key="4">
    <source>
        <dbReference type="ARBA" id="ARBA00022989"/>
    </source>
</evidence>
<name>A0ABP8MJQ3_9BACT</name>
<gene>
    <name evidence="7" type="ORF">GCM10023189_11560</name>
</gene>
<feature type="transmembrane region" description="Helical" evidence="6">
    <location>
        <begin position="75"/>
        <end position="97"/>
    </location>
</feature>
<reference evidence="8" key="1">
    <citation type="journal article" date="2019" name="Int. J. Syst. Evol. Microbiol.">
        <title>The Global Catalogue of Microorganisms (GCM) 10K type strain sequencing project: providing services to taxonomists for standard genome sequencing and annotation.</title>
        <authorList>
            <consortium name="The Broad Institute Genomics Platform"/>
            <consortium name="The Broad Institute Genome Sequencing Center for Infectious Disease"/>
            <person name="Wu L."/>
            <person name="Ma J."/>
        </authorList>
    </citation>
    <scope>NUCLEOTIDE SEQUENCE [LARGE SCALE GENOMIC DNA]</scope>
    <source>
        <strain evidence="8">JCM 17927</strain>
    </source>
</reference>
<evidence type="ECO:0000313" key="7">
    <source>
        <dbReference type="EMBL" id="GAA4450636.1"/>
    </source>
</evidence>
<feature type="transmembrane region" description="Helical" evidence="6">
    <location>
        <begin position="250"/>
        <end position="270"/>
    </location>
</feature>
<comment type="subcellular location">
    <subcellularLocation>
        <location evidence="1">Cell membrane</location>
        <topology evidence="1">Multi-pass membrane protein</topology>
    </subcellularLocation>
</comment>
<accession>A0ABP8MJQ3</accession>
<keyword evidence="8" id="KW-1185">Reference proteome</keyword>
<proteinExistence type="predicted"/>
<keyword evidence="5 6" id="KW-0472">Membrane</keyword>
<feature type="transmembrane region" description="Helical" evidence="6">
    <location>
        <begin position="109"/>
        <end position="129"/>
    </location>
</feature>
<evidence type="ECO:0000256" key="2">
    <source>
        <dbReference type="ARBA" id="ARBA00022475"/>
    </source>
</evidence>
<protein>
    <submittedName>
        <fullName evidence="7">Oligosaccharide flippase family protein</fullName>
    </submittedName>
</protein>
<dbReference type="Pfam" id="PF13440">
    <property type="entry name" value="Polysacc_synt_3"/>
    <property type="match status" value="1"/>
</dbReference>
<evidence type="ECO:0000256" key="5">
    <source>
        <dbReference type="ARBA" id="ARBA00023136"/>
    </source>
</evidence>
<keyword evidence="4 6" id="KW-1133">Transmembrane helix</keyword>
<dbReference type="EMBL" id="BAABHD010000012">
    <property type="protein sequence ID" value="GAA4450636.1"/>
    <property type="molecule type" value="Genomic_DNA"/>
</dbReference>
<feature type="transmembrane region" description="Helical" evidence="6">
    <location>
        <begin position="9"/>
        <end position="28"/>
    </location>
</feature>
<dbReference type="RefSeq" id="WP_345241496.1">
    <property type="nucleotide sequence ID" value="NZ_BAABHD010000012.1"/>
</dbReference>
<feature type="transmembrane region" description="Helical" evidence="6">
    <location>
        <begin position="355"/>
        <end position="376"/>
    </location>
</feature>
<feature type="transmembrane region" description="Helical" evidence="6">
    <location>
        <begin position="382"/>
        <end position="402"/>
    </location>
</feature>
<sequence length="494" mass="55254">MLGKKLGQNFAISIVSMVLGILSSVFIARIGGPAVLGNISLAMSFQVLVKSIFTHTVNSAHLKMYSDDPDVGLKNYLAVFFFYNVLTTLLVLAFVFWNQTSQQGTFTDLQISLIVIFILQDYLMTPLYLYQTDQSSKLNIVRANMIDFFAQTLLNIAKIAAVVFGETEIGIAWYMMAAVGLSSIYPLVMLIRSKFGPFSLDIARKYIRYSLSISTSTIAYGLLISFDKVLLGLFRVSPEQLGYYNVGNRLGLLVLTLGTSVGGIFLSVFAKNVTENNQEKTKEQLANYEHFISIIFLPAVVVATLFGEELITVVFGVEYVHAYPVLIFSLLFAFVKTLTIPYQNYIFANNQLKDFRLTSILFAVAIALFTLLFAYVDFFGDLTISVAFGLFVACLFERVLFTRAAAKVDPLIQFFFYPTTILFFGAIIGGWFLIREVLPLDNYLLTFSIRFGILLLLLPVGYLLGVYTRDDAAMVTKLLNRQPVQKESVNAQPE</sequence>
<feature type="transmembrane region" description="Helical" evidence="6">
    <location>
        <begin position="34"/>
        <end position="54"/>
    </location>
</feature>
<dbReference type="InterPro" id="IPR050833">
    <property type="entry name" value="Poly_Biosynth_Transport"/>
</dbReference>
<feature type="transmembrane region" description="Helical" evidence="6">
    <location>
        <begin position="291"/>
        <end position="315"/>
    </location>
</feature>
<feature type="transmembrane region" description="Helical" evidence="6">
    <location>
        <begin position="321"/>
        <end position="343"/>
    </location>
</feature>
<dbReference type="PANTHER" id="PTHR30250:SF11">
    <property type="entry name" value="O-ANTIGEN TRANSPORTER-RELATED"/>
    <property type="match status" value="1"/>
</dbReference>
<feature type="transmembrane region" description="Helical" evidence="6">
    <location>
        <begin position="211"/>
        <end position="230"/>
    </location>
</feature>
<evidence type="ECO:0000256" key="1">
    <source>
        <dbReference type="ARBA" id="ARBA00004651"/>
    </source>
</evidence>
<evidence type="ECO:0000313" key="8">
    <source>
        <dbReference type="Proteomes" id="UP001501175"/>
    </source>
</evidence>
<organism evidence="7 8">
    <name type="scientific">Nibrella saemangeumensis</name>
    <dbReference type="NCBI Taxonomy" id="1084526"/>
    <lineage>
        <taxon>Bacteria</taxon>
        <taxon>Pseudomonadati</taxon>
        <taxon>Bacteroidota</taxon>
        <taxon>Cytophagia</taxon>
        <taxon>Cytophagales</taxon>
        <taxon>Spirosomataceae</taxon>
        <taxon>Nibrella</taxon>
    </lineage>
</organism>
<evidence type="ECO:0000256" key="3">
    <source>
        <dbReference type="ARBA" id="ARBA00022692"/>
    </source>
</evidence>
<dbReference type="Proteomes" id="UP001501175">
    <property type="component" value="Unassembled WGS sequence"/>
</dbReference>
<feature type="transmembrane region" description="Helical" evidence="6">
    <location>
        <begin position="171"/>
        <end position="191"/>
    </location>
</feature>
<feature type="transmembrane region" description="Helical" evidence="6">
    <location>
        <begin position="446"/>
        <end position="467"/>
    </location>
</feature>
<keyword evidence="2" id="KW-1003">Cell membrane</keyword>
<feature type="transmembrane region" description="Helical" evidence="6">
    <location>
        <begin position="414"/>
        <end position="434"/>
    </location>
</feature>
<dbReference type="PANTHER" id="PTHR30250">
    <property type="entry name" value="PST FAMILY PREDICTED COLANIC ACID TRANSPORTER"/>
    <property type="match status" value="1"/>
</dbReference>
<evidence type="ECO:0000256" key="6">
    <source>
        <dbReference type="SAM" id="Phobius"/>
    </source>
</evidence>
<keyword evidence="3 6" id="KW-0812">Transmembrane</keyword>
<comment type="caution">
    <text evidence="7">The sequence shown here is derived from an EMBL/GenBank/DDBJ whole genome shotgun (WGS) entry which is preliminary data.</text>
</comment>